<organism evidence="2 3">
    <name type="scientific">Candidatus Caccoplasma intestinavium</name>
    <dbReference type="NCBI Taxonomy" id="2840716"/>
    <lineage>
        <taxon>Bacteria</taxon>
        <taxon>Pseudomonadati</taxon>
        <taxon>Bacteroidota</taxon>
        <taxon>Bacteroidia</taxon>
        <taxon>Bacteroidales</taxon>
        <taxon>Bacteroidaceae</taxon>
        <taxon>Bacteroidaceae incertae sedis</taxon>
        <taxon>Candidatus Caccoplasma</taxon>
    </lineage>
</organism>
<evidence type="ECO:0000313" key="2">
    <source>
        <dbReference type="EMBL" id="HIT39081.1"/>
    </source>
</evidence>
<dbReference type="Proteomes" id="UP000886722">
    <property type="component" value="Unassembled WGS sequence"/>
</dbReference>
<accession>A0A9D1GDY6</accession>
<feature type="transmembrane region" description="Helical" evidence="1">
    <location>
        <begin position="97"/>
        <end position="117"/>
    </location>
</feature>
<feature type="transmembrane region" description="Helical" evidence="1">
    <location>
        <begin position="66"/>
        <end position="85"/>
    </location>
</feature>
<protein>
    <submittedName>
        <fullName evidence="2">DUF2752 domain-containing protein</fullName>
    </submittedName>
</protein>
<reference evidence="2" key="2">
    <citation type="journal article" date="2021" name="PeerJ">
        <title>Extensive microbial diversity within the chicken gut microbiome revealed by metagenomics and culture.</title>
        <authorList>
            <person name="Gilroy R."/>
            <person name="Ravi A."/>
            <person name="Getino M."/>
            <person name="Pursley I."/>
            <person name="Horton D.L."/>
            <person name="Alikhan N.F."/>
            <person name="Baker D."/>
            <person name="Gharbi K."/>
            <person name="Hall N."/>
            <person name="Watson M."/>
            <person name="Adriaenssens E.M."/>
            <person name="Foster-Nyarko E."/>
            <person name="Jarju S."/>
            <person name="Secka A."/>
            <person name="Antonio M."/>
            <person name="Oren A."/>
            <person name="Chaudhuri R.R."/>
            <person name="La Ragione R."/>
            <person name="Hildebrand F."/>
            <person name="Pallen M.J."/>
        </authorList>
    </citation>
    <scope>NUCLEOTIDE SEQUENCE</scope>
    <source>
        <strain evidence="2">21143</strain>
    </source>
</reference>
<evidence type="ECO:0000313" key="3">
    <source>
        <dbReference type="Proteomes" id="UP000886722"/>
    </source>
</evidence>
<keyword evidence="1" id="KW-0812">Transmembrane</keyword>
<proteinExistence type="predicted"/>
<comment type="caution">
    <text evidence="2">The sequence shown here is derived from an EMBL/GenBank/DDBJ whole genome shotgun (WGS) entry which is preliminary data.</text>
</comment>
<dbReference type="InterPro" id="IPR021215">
    <property type="entry name" value="DUF2752"/>
</dbReference>
<name>A0A9D1GDY6_9BACT</name>
<evidence type="ECO:0000256" key="1">
    <source>
        <dbReference type="SAM" id="Phobius"/>
    </source>
</evidence>
<gene>
    <name evidence="2" type="ORF">IAD06_03460</name>
</gene>
<dbReference type="EMBL" id="DVKT01000025">
    <property type="protein sequence ID" value="HIT39081.1"/>
    <property type="molecule type" value="Genomic_DNA"/>
</dbReference>
<reference evidence="2" key="1">
    <citation type="submission" date="2020-10" db="EMBL/GenBank/DDBJ databases">
        <authorList>
            <person name="Gilroy R."/>
        </authorList>
    </citation>
    <scope>NUCLEOTIDE SEQUENCE</scope>
    <source>
        <strain evidence="2">21143</strain>
    </source>
</reference>
<sequence>MSRKSKYIVGITGVLTICFIFYFLDPLECPLFPKCPFLVLTGLECPGCGTQRALHSLLHLHIIDALRYNALLIFSLPYIALLLYAEMCRTRYPKLYIAIHRPIYIRCYLIVVILWWIGRNLTTNF</sequence>
<feature type="transmembrane region" description="Helical" evidence="1">
    <location>
        <begin position="7"/>
        <end position="24"/>
    </location>
</feature>
<dbReference type="AlphaFoldDB" id="A0A9D1GDY6"/>
<keyword evidence="1" id="KW-0472">Membrane</keyword>
<dbReference type="Pfam" id="PF10825">
    <property type="entry name" value="DUF2752"/>
    <property type="match status" value="1"/>
</dbReference>
<keyword evidence="1" id="KW-1133">Transmembrane helix</keyword>